<dbReference type="Proteomes" id="UP001060215">
    <property type="component" value="Chromosome 3"/>
</dbReference>
<protein>
    <submittedName>
        <fullName evidence="1">Uncharacterized protein</fullName>
    </submittedName>
</protein>
<keyword evidence="2" id="KW-1185">Reference proteome</keyword>
<evidence type="ECO:0000313" key="1">
    <source>
        <dbReference type="EMBL" id="KAI8027538.1"/>
    </source>
</evidence>
<proteinExistence type="predicted"/>
<evidence type="ECO:0000313" key="2">
    <source>
        <dbReference type="Proteomes" id="UP001060215"/>
    </source>
</evidence>
<gene>
    <name evidence="1" type="ORF">LOK49_LG02G00007</name>
</gene>
<sequence length="44" mass="5249">MCTEKQINVYLSIPPCLLTFTDQKKKKKHMHTHKVDMLIKFALF</sequence>
<organism evidence="1 2">
    <name type="scientific">Camellia lanceoleosa</name>
    <dbReference type="NCBI Taxonomy" id="1840588"/>
    <lineage>
        <taxon>Eukaryota</taxon>
        <taxon>Viridiplantae</taxon>
        <taxon>Streptophyta</taxon>
        <taxon>Embryophyta</taxon>
        <taxon>Tracheophyta</taxon>
        <taxon>Spermatophyta</taxon>
        <taxon>Magnoliopsida</taxon>
        <taxon>eudicotyledons</taxon>
        <taxon>Gunneridae</taxon>
        <taxon>Pentapetalae</taxon>
        <taxon>asterids</taxon>
        <taxon>Ericales</taxon>
        <taxon>Theaceae</taxon>
        <taxon>Camellia</taxon>
    </lineage>
</organism>
<reference evidence="1 2" key="1">
    <citation type="journal article" date="2022" name="Plant J.">
        <title>Chromosome-level genome of Camellia lanceoleosa provides a valuable resource for understanding genome evolution and self-incompatibility.</title>
        <authorList>
            <person name="Gong W."/>
            <person name="Xiao S."/>
            <person name="Wang L."/>
            <person name="Liao Z."/>
            <person name="Chang Y."/>
            <person name="Mo W."/>
            <person name="Hu G."/>
            <person name="Li W."/>
            <person name="Zhao G."/>
            <person name="Zhu H."/>
            <person name="Hu X."/>
            <person name="Ji K."/>
            <person name="Xiang X."/>
            <person name="Song Q."/>
            <person name="Yuan D."/>
            <person name="Jin S."/>
            <person name="Zhang L."/>
        </authorList>
    </citation>
    <scope>NUCLEOTIDE SEQUENCE [LARGE SCALE GENOMIC DNA]</scope>
    <source>
        <strain evidence="1">SQ_2022a</strain>
    </source>
</reference>
<accession>A0ACC0IR15</accession>
<comment type="caution">
    <text evidence="1">The sequence shown here is derived from an EMBL/GenBank/DDBJ whole genome shotgun (WGS) entry which is preliminary data.</text>
</comment>
<name>A0ACC0IR15_9ERIC</name>
<dbReference type="EMBL" id="CM045760">
    <property type="protein sequence ID" value="KAI8027538.1"/>
    <property type="molecule type" value="Genomic_DNA"/>
</dbReference>